<keyword evidence="3" id="KW-1185">Reference proteome</keyword>
<dbReference type="RefSeq" id="WP_283768339.1">
    <property type="nucleotide sequence ID" value="NZ_JAQOSO010000096.1"/>
</dbReference>
<evidence type="ECO:0008006" key="4">
    <source>
        <dbReference type="Google" id="ProtNLM"/>
    </source>
</evidence>
<proteinExistence type="predicted"/>
<evidence type="ECO:0000256" key="1">
    <source>
        <dbReference type="SAM" id="SignalP"/>
    </source>
</evidence>
<name>A0ABT7BA53_9CYAN</name>
<evidence type="ECO:0000313" key="3">
    <source>
        <dbReference type="Proteomes" id="UP001235849"/>
    </source>
</evidence>
<keyword evidence="1" id="KW-0732">Signal</keyword>
<accession>A0ABT7BA53</accession>
<organism evidence="2 3">
    <name type="scientific">Roseofilum capinflatum BLCC-M114</name>
    <dbReference type="NCBI Taxonomy" id="3022440"/>
    <lineage>
        <taxon>Bacteria</taxon>
        <taxon>Bacillati</taxon>
        <taxon>Cyanobacteriota</taxon>
        <taxon>Cyanophyceae</taxon>
        <taxon>Desertifilales</taxon>
        <taxon>Desertifilaceae</taxon>
        <taxon>Roseofilum</taxon>
        <taxon>Roseofilum capinflatum</taxon>
    </lineage>
</organism>
<feature type="chain" id="PRO_5046272501" description="PEP-CTERM sorting domain-containing protein" evidence="1">
    <location>
        <begin position="28"/>
        <end position="231"/>
    </location>
</feature>
<feature type="signal peptide" evidence="1">
    <location>
        <begin position="1"/>
        <end position="27"/>
    </location>
</feature>
<evidence type="ECO:0000313" key="2">
    <source>
        <dbReference type="EMBL" id="MDJ1176050.1"/>
    </source>
</evidence>
<comment type="caution">
    <text evidence="2">The sequence shown here is derived from an EMBL/GenBank/DDBJ whole genome shotgun (WGS) entry which is preliminary data.</text>
</comment>
<dbReference type="EMBL" id="JAQOSO010000096">
    <property type="protein sequence ID" value="MDJ1176050.1"/>
    <property type="molecule type" value="Genomic_DNA"/>
</dbReference>
<gene>
    <name evidence="2" type="ORF">PMG25_18350</name>
</gene>
<reference evidence="2 3" key="1">
    <citation type="submission" date="2023-01" db="EMBL/GenBank/DDBJ databases">
        <title>Novel diversity within Roseofilum (Cyanobacteria; Desertifilaceae) from marine benthic mats with descriptions of four novel species.</title>
        <authorList>
            <person name="Wang Y."/>
            <person name="Berthold D.E."/>
            <person name="Hu J."/>
            <person name="Lefler F.W."/>
            <person name="Laughinghouse H.D. IV."/>
        </authorList>
    </citation>
    <scope>NUCLEOTIDE SEQUENCE [LARGE SCALE GENOMIC DNA]</scope>
    <source>
        <strain evidence="2 3">BLCC-M114</strain>
    </source>
</reference>
<sequence>MQNSAFSLLTLSLTGLTVLGTAYSSSAAIIDFTGGDVYFLNGTVVQTTEGLDRFEQVDYYVEDGFKLDFMGGSNNPFSYHIGDYYGPGNDVIHAHWETGNYGETTEIRVSRVDGATFDLNYFTLTSNTDHGGGWASGNEQAYINSSNGYSELLPSNDWGFSDPSAQVFLDGNFDNIDWFSFTVGNAVDCFGMDNFYIDEEFPVSTPEPTSLLTLLAVGGLFTAGLLRKKNA</sequence>
<protein>
    <recommendedName>
        <fullName evidence="4">PEP-CTERM sorting domain-containing protein</fullName>
    </recommendedName>
</protein>
<dbReference type="Proteomes" id="UP001235849">
    <property type="component" value="Unassembled WGS sequence"/>
</dbReference>